<accession>Q1H3F8</accession>
<dbReference type="HOGENOM" id="CLU_2046945_0_0_4"/>
<sequence>MIVMEMTSRWVTFPAEGSRMSFVLFNGRLIMRVYTCKPEYLTKALELSDKKAERLLSRMSVHLHSQLVREGYSPQEIMAIQLQIEDEQLQDWRARVAQMRKQDRLWVEQNTHLANRSSLN</sequence>
<proteinExistence type="predicted"/>
<protein>
    <submittedName>
        <fullName evidence="1">Uncharacterized protein</fullName>
    </submittedName>
</protein>
<reference evidence="1 2" key="1">
    <citation type="submission" date="2006-03" db="EMBL/GenBank/DDBJ databases">
        <title>Complete sequence of Methylobacillus flagellatus KT.</title>
        <authorList>
            <consortium name="US DOE Joint Genome Institute"/>
            <person name="Copeland A."/>
            <person name="Lucas S."/>
            <person name="Lapidus A."/>
            <person name="Barry K."/>
            <person name="Detter J.C."/>
            <person name="Glavina del Rio T."/>
            <person name="Hammon N."/>
            <person name="Israni S."/>
            <person name="Dalin E."/>
            <person name="Tice H."/>
            <person name="Pitluck S."/>
            <person name="Brettin T."/>
            <person name="Bruce D."/>
            <person name="Han C."/>
            <person name="Tapia R."/>
            <person name="Saunders E."/>
            <person name="Gilna P."/>
            <person name="Schmutz J."/>
            <person name="Larimer F."/>
            <person name="Land M."/>
            <person name="Kyrpides N."/>
            <person name="Anderson I."/>
            <person name="Richardson P."/>
        </authorList>
    </citation>
    <scope>NUCLEOTIDE SEQUENCE [LARGE SCALE GENOMIC DNA]</scope>
    <source>
        <strain evidence="2">KT / ATCC 51484 / DSM 6875</strain>
    </source>
</reference>
<keyword evidence="2" id="KW-1185">Reference proteome</keyword>
<evidence type="ECO:0000313" key="2">
    <source>
        <dbReference type="Proteomes" id="UP000002440"/>
    </source>
</evidence>
<organism evidence="1 2">
    <name type="scientific">Methylobacillus flagellatus (strain ATCC 51484 / DSM 6875 / VKM B-1610 / KT)</name>
    <dbReference type="NCBI Taxonomy" id="265072"/>
    <lineage>
        <taxon>Bacteria</taxon>
        <taxon>Pseudomonadati</taxon>
        <taxon>Pseudomonadota</taxon>
        <taxon>Betaproteobacteria</taxon>
        <taxon>Nitrosomonadales</taxon>
        <taxon>Methylophilaceae</taxon>
        <taxon>Methylobacillus</taxon>
    </lineage>
</organism>
<dbReference type="Proteomes" id="UP000002440">
    <property type="component" value="Chromosome"/>
</dbReference>
<dbReference type="AlphaFoldDB" id="Q1H3F8"/>
<gene>
    <name evidence="1" type="ordered locus">Mfla_0711</name>
</gene>
<evidence type="ECO:0000313" key="1">
    <source>
        <dbReference type="EMBL" id="ABE48979.1"/>
    </source>
</evidence>
<dbReference type="KEGG" id="mfa:Mfla_0711"/>
<dbReference type="EMBL" id="CP000284">
    <property type="protein sequence ID" value="ABE48979.1"/>
    <property type="molecule type" value="Genomic_DNA"/>
</dbReference>
<name>Q1H3F8_METFK</name>